<sequence>MDTDVLTRRANPSAPSDADPQWWRSAVIYQVYVRSFADGSGDGTGDLAGVRSRLGYLKELGVDAIWFTPWYPSPLADGGYDVQDYRAIDPRFGSLGEAEALIREALALGIRTIVDVVPNHISDQHEWFQAALAAGPGSPERERFWFHPGKGENGDRMPTDWVSNFQGTTWTRTANPDGTPGEWYLHLFTPEQPDLNWNHPDVRREHEEILRFWFDRGVAGVRIDSAALLIKDPDLPEVGEKQGPGQHPTEDRDELHDIYRSWRAIADGYGGTRVLVGEIWLPDIDRFAAYLRPDEMHTAFNFDFLARPWGAASFRTSIDATLAAHAPVDAPATWVLSNHDVTRPVTRYGREDTAFAFLKKRFGVPTDPELGLHRARAAALLVAALPGSLYIYQGDELGLPEVEDLPLELIQDPMHFRSGGTDPGRDGCRVPLPWSGDRPPFGFSADTGSAAKPWLPQPAEWGALTVEAQEADPSSTLHLYRSALRLRRELVALRDEPLEWMDAAPAAAAAAAAADVLAFRRGDAFACIVNTGDASIPLPPGAEVLIASTALEHGRLPGNAAVWLRLLPETAGAASRIPSLPTTPEGDAPRG</sequence>
<dbReference type="SMART" id="SM00642">
    <property type="entry name" value="Aamy"/>
    <property type="match status" value="1"/>
</dbReference>
<proteinExistence type="inferred from homology"/>
<dbReference type="AlphaFoldDB" id="A0A7D4PWK1"/>
<dbReference type="Gene3D" id="3.90.400.10">
    <property type="entry name" value="Oligo-1,6-glucosidase, Domain 2"/>
    <property type="match status" value="1"/>
</dbReference>
<dbReference type="InterPro" id="IPR045857">
    <property type="entry name" value="O16G_dom_2"/>
</dbReference>
<comment type="similarity">
    <text evidence="1">Belongs to the glycosyl hydrolase 13 family.</text>
</comment>
<reference evidence="3 4" key="1">
    <citation type="submission" date="2020-05" db="EMBL/GenBank/DDBJ databases">
        <title>Strain PA2F3 complete genome.</title>
        <authorList>
            <person name="Kim Y.-S."/>
            <person name="Kim S.-J."/>
            <person name="Jung H.-k."/>
            <person name="Kim S.-E."/>
            <person name="Kim K.-H."/>
        </authorList>
    </citation>
    <scope>NUCLEOTIDE SEQUENCE [LARGE SCALE GENOMIC DNA]</scope>
    <source>
        <strain evidence="3 4">PA2F3</strain>
    </source>
</reference>
<dbReference type="Proteomes" id="UP000502498">
    <property type="component" value="Chromosome"/>
</dbReference>
<feature type="domain" description="Glycosyl hydrolase family 13 catalytic" evidence="2">
    <location>
        <begin position="30"/>
        <end position="429"/>
    </location>
</feature>
<dbReference type="PANTHER" id="PTHR10357">
    <property type="entry name" value="ALPHA-AMYLASE FAMILY MEMBER"/>
    <property type="match status" value="1"/>
</dbReference>
<keyword evidence="3" id="KW-0378">Hydrolase</keyword>
<dbReference type="CDD" id="cd11332">
    <property type="entry name" value="AmyAc_OligoGlu_TS"/>
    <property type="match status" value="1"/>
</dbReference>
<dbReference type="InterPro" id="IPR017853">
    <property type="entry name" value="GH"/>
</dbReference>
<organism evidence="3 4">
    <name type="scientific">Microbacterium hominis</name>
    <dbReference type="NCBI Taxonomy" id="162426"/>
    <lineage>
        <taxon>Bacteria</taxon>
        <taxon>Bacillati</taxon>
        <taxon>Actinomycetota</taxon>
        <taxon>Actinomycetes</taxon>
        <taxon>Micrococcales</taxon>
        <taxon>Microbacteriaceae</taxon>
        <taxon>Microbacterium</taxon>
    </lineage>
</organism>
<dbReference type="RefSeq" id="WP_172990979.1">
    <property type="nucleotide sequence ID" value="NZ_CP054038.1"/>
</dbReference>
<accession>A0A7D4PWK1</accession>
<dbReference type="GO" id="GO:0009313">
    <property type="term" value="P:oligosaccharide catabolic process"/>
    <property type="evidence" value="ECO:0007669"/>
    <property type="project" value="TreeGrafter"/>
</dbReference>
<name>A0A7D4PWK1_9MICO</name>
<dbReference type="EMBL" id="CP054038">
    <property type="protein sequence ID" value="QKJ20554.1"/>
    <property type="molecule type" value="Genomic_DNA"/>
</dbReference>
<evidence type="ECO:0000313" key="4">
    <source>
        <dbReference type="Proteomes" id="UP000502498"/>
    </source>
</evidence>
<protein>
    <submittedName>
        <fullName evidence="3">Glycoside hydrolase family 13 protein</fullName>
    </submittedName>
</protein>
<evidence type="ECO:0000259" key="2">
    <source>
        <dbReference type="SMART" id="SM00642"/>
    </source>
</evidence>
<dbReference type="SUPFAM" id="SSF51445">
    <property type="entry name" value="(Trans)glycosidases"/>
    <property type="match status" value="1"/>
</dbReference>
<dbReference type="InterPro" id="IPR006047">
    <property type="entry name" value="GH13_cat_dom"/>
</dbReference>
<dbReference type="GO" id="GO:0004556">
    <property type="term" value="F:alpha-amylase activity"/>
    <property type="evidence" value="ECO:0007669"/>
    <property type="project" value="TreeGrafter"/>
</dbReference>
<evidence type="ECO:0000313" key="3">
    <source>
        <dbReference type="EMBL" id="QKJ20554.1"/>
    </source>
</evidence>
<dbReference type="Gene3D" id="3.20.20.80">
    <property type="entry name" value="Glycosidases"/>
    <property type="match status" value="1"/>
</dbReference>
<dbReference type="Pfam" id="PF00128">
    <property type="entry name" value="Alpha-amylase"/>
    <property type="match status" value="1"/>
</dbReference>
<evidence type="ECO:0000256" key="1">
    <source>
        <dbReference type="ARBA" id="ARBA00008061"/>
    </source>
</evidence>
<gene>
    <name evidence="3" type="ORF">HQM25_15140</name>
</gene>
<dbReference type="PANTHER" id="PTHR10357:SF179">
    <property type="entry name" value="NEUTRAL AND BASIC AMINO ACID TRANSPORT PROTEIN RBAT"/>
    <property type="match status" value="1"/>
</dbReference>